<evidence type="ECO:0000256" key="1">
    <source>
        <dbReference type="ARBA" id="ARBA00004202"/>
    </source>
</evidence>
<dbReference type="PROSITE" id="PS00211">
    <property type="entry name" value="ABC_TRANSPORTER_1"/>
    <property type="match status" value="1"/>
</dbReference>
<evidence type="ECO:0000256" key="3">
    <source>
        <dbReference type="ARBA" id="ARBA00022448"/>
    </source>
</evidence>
<keyword evidence="9" id="KW-1278">Translocase</keyword>
<dbReference type="CDD" id="cd03215">
    <property type="entry name" value="ABC_Carb_Monos_II"/>
    <property type="match status" value="1"/>
</dbReference>
<dbReference type="OrthoDB" id="9805029at2"/>
<evidence type="ECO:0000256" key="2">
    <source>
        <dbReference type="ARBA" id="ARBA00005417"/>
    </source>
</evidence>
<dbReference type="CDD" id="cd03216">
    <property type="entry name" value="ABC_Carb_Monos_I"/>
    <property type="match status" value="1"/>
</dbReference>
<evidence type="ECO:0000256" key="7">
    <source>
        <dbReference type="ARBA" id="ARBA00022741"/>
    </source>
</evidence>
<keyword evidence="8 12" id="KW-0067">ATP-binding</keyword>
<feature type="domain" description="ABC transporter" evidence="11">
    <location>
        <begin position="253"/>
        <end position="495"/>
    </location>
</feature>
<dbReference type="FunFam" id="3.40.50.300:FF:000127">
    <property type="entry name" value="Ribose import ATP-binding protein RbsA"/>
    <property type="match status" value="1"/>
</dbReference>
<evidence type="ECO:0000256" key="8">
    <source>
        <dbReference type="ARBA" id="ARBA00022840"/>
    </source>
</evidence>
<reference evidence="12 13" key="1">
    <citation type="submission" date="2016-12" db="EMBL/GenBank/DDBJ databases">
        <authorList>
            <person name="Song W.-J."/>
            <person name="Kurnit D.M."/>
        </authorList>
    </citation>
    <scope>NUCLEOTIDE SEQUENCE [LARGE SCALE GENOMIC DNA]</scope>
    <source>
        <strain evidence="12 13">DSM 19599</strain>
    </source>
</reference>
<feature type="domain" description="ABC transporter" evidence="11">
    <location>
        <begin position="2"/>
        <end position="238"/>
    </location>
</feature>
<proteinExistence type="inferred from homology"/>
<evidence type="ECO:0000256" key="6">
    <source>
        <dbReference type="ARBA" id="ARBA00022737"/>
    </source>
</evidence>
<comment type="subcellular location">
    <subcellularLocation>
        <location evidence="1">Cell membrane</location>
        <topology evidence="1">Peripheral membrane protein</topology>
    </subcellularLocation>
</comment>
<dbReference type="STRING" id="1123029.SAMN02745172_03492"/>
<dbReference type="EMBL" id="FRXO01000008">
    <property type="protein sequence ID" value="SHO66832.1"/>
    <property type="molecule type" value="Genomic_DNA"/>
</dbReference>
<gene>
    <name evidence="12" type="ORF">SAMN02745172_03492</name>
</gene>
<dbReference type="GO" id="GO:0016887">
    <property type="term" value="F:ATP hydrolysis activity"/>
    <property type="evidence" value="ECO:0007669"/>
    <property type="project" value="InterPro"/>
</dbReference>
<evidence type="ECO:0000256" key="4">
    <source>
        <dbReference type="ARBA" id="ARBA00022475"/>
    </source>
</evidence>
<evidence type="ECO:0000256" key="9">
    <source>
        <dbReference type="ARBA" id="ARBA00022967"/>
    </source>
</evidence>
<comment type="similarity">
    <text evidence="2">Belongs to the ABC transporter superfamily.</text>
</comment>
<keyword evidence="10" id="KW-0472">Membrane</keyword>
<sequence>MLTLTGISKGFPGVQALQGVSFDVAAGEIHALAGENGAGKSTLTKVIAGVYRPDEGAMTLDGKPVAWASPGEAKAAGIHVIYQEFVLFPHLTVAENIFLGHERRSRLGLVDHRRTRTEAAALLLRLGVDIDPEARVSELSVADQQMVEIAKALVHDVKVLILDEPTAVISGREVDLLFERLHALRRQGVAIVYISHRLEEIFAHCDRVTVLKDGRHVATRRVAELDRDRLIALMVGRDMRELFPPKRPAPAAPRPVVLEARGISVPGRVRRADLTLRAGEITGLSGMVGAGRTELALAIFGGLAMSEGTVVIDGTARHAMTPARAIALGIGLVTEDRKGQGLAMLMDVAANVSASSLGDVSRGGFLDRGAERAIAAEAIASYQIACRGPDTPVAVMSGGNQQKVIVARWARTCRRVLILDEPTRGVDVGAKMEIYRIMQALAEAGIAVLMISSELPEIVGMSDRVVVMREGIVTGELVGDEIEETAIVGLATQHAAA</sequence>
<dbReference type="Proteomes" id="UP000186406">
    <property type="component" value="Unassembled WGS sequence"/>
</dbReference>
<dbReference type="PANTHER" id="PTHR43790:SF9">
    <property type="entry name" value="GALACTOFURANOSE TRANSPORTER ATP-BINDING PROTEIN YTFR"/>
    <property type="match status" value="1"/>
</dbReference>
<name>A0A1M7ZPU6_9HYPH</name>
<dbReference type="InterPro" id="IPR027417">
    <property type="entry name" value="P-loop_NTPase"/>
</dbReference>
<dbReference type="PANTHER" id="PTHR43790">
    <property type="entry name" value="CARBOHYDRATE TRANSPORT ATP-BINDING PROTEIN MG119-RELATED"/>
    <property type="match status" value="1"/>
</dbReference>
<dbReference type="RefSeq" id="WP_073631067.1">
    <property type="nucleotide sequence ID" value="NZ_FRXO01000008.1"/>
</dbReference>
<protein>
    <submittedName>
        <fullName evidence="12">Rhamnose transport system ATP-binding protein</fullName>
    </submittedName>
</protein>
<evidence type="ECO:0000313" key="12">
    <source>
        <dbReference type="EMBL" id="SHO66832.1"/>
    </source>
</evidence>
<dbReference type="PROSITE" id="PS50893">
    <property type="entry name" value="ABC_TRANSPORTER_2"/>
    <property type="match status" value="2"/>
</dbReference>
<accession>A0A1M7ZPU6</accession>
<evidence type="ECO:0000256" key="5">
    <source>
        <dbReference type="ARBA" id="ARBA00022597"/>
    </source>
</evidence>
<dbReference type="InterPro" id="IPR003593">
    <property type="entry name" value="AAA+_ATPase"/>
</dbReference>
<dbReference type="SUPFAM" id="SSF52540">
    <property type="entry name" value="P-loop containing nucleoside triphosphate hydrolases"/>
    <property type="match status" value="2"/>
</dbReference>
<dbReference type="InterPro" id="IPR017871">
    <property type="entry name" value="ABC_transporter-like_CS"/>
</dbReference>
<dbReference type="Pfam" id="PF00005">
    <property type="entry name" value="ABC_tran"/>
    <property type="match status" value="2"/>
</dbReference>
<evidence type="ECO:0000313" key="13">
    <source>
        <dbReference type="Proteomes" id="UP000186406"/>
    </source>
</evidence>
<keyword evidence="5" id="KW-0762">Sugar transport</keyword>
<evidence type="ECO:0000256" key="10">
    <source>
        <dbReference type="ARBA" id="ARBA00023136"/>
    </source>
</evidence>
<dbReference type="GO" id="GO:0005524">
    <property type="term" value="F:ATP binding"/>
    <property type="evidence" value="ECO:0007669"/>
    <property type="project" value="UniProtKB-KW"/>
</dbReference>
<keyword evidence="13" id="KW-1185">Reference proteome</keyword>
<dbReference type="Gene3D" id="3.40.50.300">
    <property type="entry name" value="P-loop containing nucleotide triphosphate hydrolases"/>
    <property type="match status" value="2"/>
</dbReference>
<keyword evidence="4" id="KW-1003">Cell membrane</keyword>
<dbReference type="InterPro" id="IPR050107">
    <property type="entry name" value="ABC_carbohydrate_import_ATPase"/>
</dbReference>
<dbReference type="AlphaFoldDB" id="A0A1M7ZPU6"/>
<keyword evidence="7" id="KW-0547">Nucleotide-binding</keyword>
<dbReference type="GO" id="GO:0005886">
    <property type="term" value="C:plasma membrane"/>
    <property type="evidence" value="ECO:0007669"/>
    <property type="project" value="UniProtKB-SubCell"/>
</dbReference>
<dbReference type="InterPro" id="IPR003439">
    <property type="entry name" value="ABC_transporter-like_ATP-bd"/>
</dbReference>
<evidence type="ECO:0000259" key="11">
    <source>
        <dbReference type="PROSITE" id="PS50893"/>
    </source>
</evidence>
<keyword evidence="3" id="KW-0813">Transport</keyword>
<dbReference type="SMART" id="SM00382">
    <property type="entry name" value="AAA"/>
    <property type="match status" value="2"/>
</dbReference>
<organism evidence="12 13">
    <name type="scientific">Pseudoxanthobacter soli DSM 19599</name>
    <dbReference type="NCBI Taxonomy" id="1123029"/>
    <lineage>
        <taxon>Bacteria</taxon>
        <taxon>Pseudomonadati</taxon>
        <taxon>Pseudomonadota</taxon>
        <taxon>Alphaproteobacteria</taxon>
        <taxon>Hyphomicrobiales</taxon>
        <taxon>Segnochrobactraceae</taxon>
        <taxon>Pseudoxanthobacter</taxon>
    </lineage>
</organism>
<keyword evidence="6" id="KW-0677">Repeat</keyword>